<keyword evidence="1" id="KW-0238">DNA-binding</keyword>
<evidence type="ECO:0000313" key="4">
    <source>
        <dbReference type="Proteomes" id="UP000615446"/>
    </source>
</evidence>
<sequence>MVESSTPNLNNNNNNLVVRPIDNALRFVYSSEPTDSSGEQYEAWSTISPTYRKLPDKDEVFGDELYDTIKAENKANKLLNNAAWQQRRRASQGSYNQNQQATQINYKKSNNNNYKGKTRNNNWKEKTLPLENDTQGGQSICQTNKNNQNSYKTPTIQTSMQTLPPLRVTPISQWIYNPSDTATFTYEIQELLSSEAIQKMDTATPCFTSNLRDDYMATINLSQAFYHIPLVEYQRKYFAFDFLGKRNKTSSSTQNKNSSLPGRPIDNGLVKGTSTRLYFNYHRINATTWIHNKRKQVLSTFYMSDRLLRVSDRFESNDSQVTQTKDTEFRKIVATANVVFPARLHFRVLLRDKNKGLKLEEWNGSITLSNESLLQLECVHQSSRRNNIDKPVNERRSTLEVINIQDDRQSLGMLQGSSIRQPDERFDSNILLLETRPIRNSDRCISLTLEQEQTIGESALGINSTHLVKSYSQQGNNNDNCPLLGISSMVSPSNGSLDSTNIPPISKHHIHSYSPSATESSTESSMENPRVQHLWSRYETKGLSQEAINLLISTIDPNSTRTVSSALRVWSAWCEPKSINPVTYSVNKIIDFLTESAKSELSYNTIAGYHTAISEIHEQDNSLPIGSDPDISKIIKAIYAENPLIPHTDEAIDITPSLNYIRDLGNNHTMSIRGLSIKTAFLLTLVTTLHPSDLKRINLSSMQKTTSAITFDCIYQKESLFLITQDPHTLAASDTISGWIKLVVQKSSTTSSAKDMRVLFTFLLQNAGADVTTILALGNWTSSNVYQCFYQQGIKKMLKRNQTSTCILNEAMRKDT</sequence>
<reference evidence="3" key="1">
    <citation type="submission" date="2019-10" db="EMBL/GenBank/DDBJ databases">
        <title>Conservation and host-specific expression of non-tandemly repeated heterogenous ribosome RNA gene in arbuscular mycorrhizal fungi.</title>
        <authorList>
            <person name="Maeda T."/>
            <person name="Kobayashi Y."/>
            <person name="Nakagawa T."/>
            <person name="Ezawa T."/>
            <person name="Yamaguchi K."/>
            <person name="Bino T."/>
            <person name="Nishimoto Y."/>
            <person name="Shigenobu S."/>
            <person name="Kawaguchi M."/>
        </authorList>
    </citation>
    <scope>NUCLEOTIDE SEQUENCE</scope>
    <source>
        <strain evidence="3">HR1</strain>
    </source>
</reference>
<evidence type="ECO:0000256" key="2">
    <source>
        <dbReference type="SAM" id="MobiDB-lite"/>
    </source>
</evidence>
<evidence type="ECO:0000256" key="1">
    <source>
        <dbReference type="ARBA" id="ARBA00023125"/>
    </source>
</evidence>
<accession>A0A8H3R447</accession>
<dbReference type="InterPro" id="IPR010998">
    <property type="entry name" value="Integrase_recombinase_N"/>
</dbReference>
<dbReference type="AlphaFoldDB" id="A0A8H3R447"/>
<feature type="compositionally biased region" description="Polar residues" evidence="2">
    <location>
        <begin position="91"/>
        <end position="104"/>
    </location>
</feature>
<organism evidence="3 4">
    <name type="scientific">Rhizophagus clarus</name>
    <dbReference type="NCBI Taxonomy" id="94130"/>
    <lineage>
        <taxon>Eukaryota</taxon>
        <taxon>Fungi</taxon>
        <taxon>Fungi incertae sedis</taxon>
        <taxon>Mucoromycota</taxon>
        <taxon>Glomeromycotina</taxon>
        <taxon>Glomeromycetes</taxon>
        <taxon>Glomerales</taxon>
        <taxon>Glomeraceae</taxon>
        <taxon>Rhizophagus</taxon>
    </lineage>
</organism>
<dbReference type="Gene3D" id="1.10.150.130">
    <property type="match status" value="1"/>
</dbReference>
<feature type="compositionally biased region" description="Low complexity" evidence="2">
    <location>
        <begin position="105"/>
        <end position="121"/>
    </location>
</feature>
<dbReference type="InterPro" id="IPR043502">
    <property type="entry name" value="DNA/RNA_pol_sf"/>
</dbReference>
<dbReference type="PANTHER" id="PTHR35617:SF3">
    <property type="entry name" value="CORE-BINDING (CB) DOMAIN-CONTAINING PROTEIN"/>
    <property type="match status" value="1"/>
</dbReference>
<evidence type="ECO:0000313" key="3">
    <source>
        <dbReference type="EMBL" id="GET02188.1"/>
    </source>
</evidence>
<name>A0A8H3R447_9GLOM</name>
<dbReference type="GO" id="GO:0003677">
    <property type="term" value="F:DNA binding"/>
    <property type="evidence" value="ECO:0007669"/>
    <property type="project" value="UniProtKB-KW"/>
</dbReference>
<feature type="region of interest" description="Disordered" evidence="2">
    <location>
        <begin position="89"/>
        <end position="125"/>
    </location>
</feature>
<comment type="caution">
    <text evidence="3">The sequence shown here is derived from an EMBL/GenBank/DDBJ whole genome shotgun (WGS) entry which is preliminary data.</text>
</comment>
<dbReference type="Proteomes" id="UP000615446">
    <property type="component" value="Unassembled WGS sequence"/>
</dbReference>
<proteinExistence type="predicted"/>
<dbReference type="OrthoDB" id="2445213at2759"/>
<dbReference type="PANTHER" id="PTHR35617">
    <property type="entry name" value="PHAGE_INTEGRASE DOMAIN-CONTAINING PROTEIN"/>
    <property type="match status" value="1"/>
</dbReference>
<dbReference type="SUPFAM" id="SSF47823">
    <property type="entry name" value="lambda integrase-like, N-terminal domain"/>
    <property type="match status" value="1"/>
</dbReference>
<protein>
    <submittedName>
        <fullName evidence="3">Uncharacterized protein</fullName>
    </submittedName>
</protein>
<dbReference type="EMBL" id="BLAL01000304">
    <property type="protein sequence ID" value="GET02188.1"/>
    <property type="molecule type" value="Genomic_DNA"/>
</dbReference>
<dbReference type="SUPFAM" id="SSF56672">
    <property type="entry name" value="DNA/RNA polymerases"/>
    <property type="match status" value="1"/>
</dbReference>
<gene>
    <name evidence="3" type="ORF">RCL2_002856900</name>
</gene>